<evidence type="ECO:0000313" key="8">
    <source>
        <dbReference type="Proteomes" id="UP000599109"/>
    </source>
</evidence>
<evidence type="ECO:0000256" key="2">
    <source>
        <dbReference type="ARBA" id="ARBA00022840"/>
    </source>
</evidence>
<evidence type="ECO:0000256" key="4">
    <source>
        <dbReference type="HAMAP-Rule" id="MF_00636"/>
    </source>
</evidence>
<dbReference type="InterPro" id="IPR053930">
    <property type="entry name" value="RapZ-like_N"/>
</dbReference>
<dbReference type="SUPFAM" id="SSF52540">
    <property type="entry name" value="P-loop containing nucleoside triphosphate hydrolases"/>
    <property type="match status" value="1"/>
</dbReference>
<dbReference type="PANTHER" id="PTHR30448:SF0">
    <property type="entry name" value="RNASE ADAPTER PROTEIN RAPZ"/>
    <property type="match status" value="1"/>
</dbReference>
<dbReference type="AlphaFoldDB" id="A0A936Z2P9"/>
<organism evidence="7 8">
    <name type="scientific">Ramlibacter monticola</name>
    <dbReference type="NCBI Taxonomy" id="1926872"/>
    <lineage>
        <taxon>Bacteria</taxon>
        <taxon>Pseudomonadati</taxon>
        <taxon>Pseudomonadota</taxon>
        <taxon>Betaproteobacteria</taxon>
        <taxon>Burkholderiales</taxon>
        <taxon>Comamonadaceae</taxon>
        <taxon>Ramlibacter</taxon>
    </lineage>
</organism>
<evidence type="ECO:0000313" key="7">
    <source>
        <dbReference type="EMBL" id="MBL0393267.1"/>
    </source>
</evidence>
<dbReference type="PIRSF" id="PIRSF005052">
    <property type="entry name" value="P-loopkin"/>
    <property type="match status" value="1"/>
</dbReference>
<feature type="binding site" evidence="4">
    <location>
        <begin position="10"/>
        <end position="17"/>
    </location>
    <ligand>
        <name>ATP</name>
        <dbReference type="ChEBI" id="CHEBI:30616"/>
    </ligand>
</feature>
<keyword evidence="8" id="KW-1185">Reference proteome</keyword>
<dbReference type="InterPro" id="IPR005337">
    <property type="entry name" value="RapZ-like"/>
</dbReference>
<dbReference type="RefSeq" id="WP_201675940.1">
    <property type="nucleotide sequence ID" value="NZ_JAEQNE010000005.1"/>
</dbReference>
<name>A0A936Z2P9_9BURK</name>
<evidence type="ECO:0000256" key="3">
    <source>
        <dbReference type="ARBA" id="ARBA00023134"/>
    </source>
</evidence>
<feature type="binding site" evidence="4">
    <location>
        <begin position="59"/>
        <end position="62"/>
    </location>
    <ligand>
        <name>GTP</name>
        <dbReference type="ChEBI" id="CHEBI:37565"/>
    </ligand>
</feature>
<evidence type="ECO:0000259" key="5">
    <source>
        <dbReference type="Pfam" id="PF03668"/>
    </source>
</evidence>
<keyword evidence="1 4" id="KW-0547">Nucleotide-binding</keyword>
<evidence type="ECO:0000259" key="6">
    <source>
        <dbReference type="Pfam" id="PF22740"/>
    </source>
</evidence>
<sequence>MSLELVLITGMSGSGKSVALRALEDAGYFCVDNLPPELLLSFVDLEERNQRRRVAIAMDVRTATSLPLVPGHLRELVHRGIAVRPMFLDATTDTLVRRFSETRRRHPLSRTVTEAEGDQHRAVVEAIELERELLADLRQRAHVIDTSVLRASQLQEYVKSLLSAPLAQLTLVFESFSYKRGIPVDADYIFDVRMLPNPHYEPELRELTGMDAPVIEYLQKHQEVQDMFADIAGFLDNWLEPLARNHRSYVTVGIGCTGGQHRSVYLVEKLAEEFGTRWTTLKRHREMDVRKGPGQGRS</sequence>
<dbReference type="InterPro" id="IPR053931">
    <property type="entry name" value="RapZ_C"/>
</dbReference>
<feature type="domain" description="RapZ C-terminal" evidence="6">
    <location>
        <begin position="170"/>
        <end position="288"/>
    </location>
</feature>
<accession>A0A936Z2P9</accession>
<dbReference type="InterPro" id="IPR027417">
    <property type="entry name" value="P-loop_NTPase"/>
</dbReference>
<dbReference type="EMBL" id="JAEQNE010000005">
    <property type="protein sequence ID" value="MBL0393267.1"/>
    <property type="molecule type" value="Genomic_DNA"/>
</dbReference>
<dbReference type="PANTHER" id="PTHR30448">
    <property type="entry name" value="RNASE ADAPTER PROTEIN RAPZ"/>
    <property type="match status" value="1"/>
</dbReference>
<dbReference type="GO" id="GO:0005524">
    <property type="term" value="F:ATP binding"/>
    <property type="evidence" value="ECO:0007669"/>
    <property type="project" value="UniProtKB-UniRule"/>
</dbReference>
<reference evidence="7 8" key="1">
    <citation type="journal article" date="2017" name="Int. J. Syst. Evol. Microbiol.">
        <title>Ramlibacter monticola sp. nov., isolated from forest soil.</title>
        <authorList>
            <person name="Chaudhary D.K."/>
            <person name="Kim J."/>
        </authorList>
    </citation>
    <scope>NUCLEOTIDE SEQUENCE [LARGE SCALE GENOMIC DNA]</scope>
    <source>
        <strain evidence="7 8">KACC 19175</strain>
    </source>
</reference>
<dbReference type="HAMAP" id="MF_00636">
    <property type="entry name" value="RapZ_like"/>
    <property type="match status" value="1"/>
</dbReference>
<dbReference type="GO" id="GO:0005525">
    <property type="term" value="F:GTP binding"/>
    <property type="evidence" value="ECO:0007669"/>
    <property type="project" value="UniProtKB-UniRule"/>
</dbReference>
<proteinExistence type="inferred from homology"/>
<dbReference type="Pfam" id="PF03668">
    <property type="entry name" value="RapZ-like_N"/>
    <property type="match status" value="1"/>
</dbReference>
<comment type="caution">
    <text evidence="7">The sequence shown here is derived from an EMBL/GenBank/DDBJ whole genome shotgun (WGS) entry which is preliminary data.</text>
</comment>
<gene>
    <name evidence="7" type="primary">rapZ</name>
    <name evidence="7" type="ORF">JJ685_19170</name>
</gene>
<dbReference type="NCBIfam" id="NF003828">
    <property type="entry name" value="PRK05416.1"/>
    <property type="match status" value="1"/>
</dbReference>
<evidence type="ECO:0000256" key="1">
    <source>
        <dbReference type="ARBA" id="ARBA00022741"/>
    </source>
</evidence>
<dbReference type="Proteomes" id="UP000599109">
    <property type="component" value="Unassembled WGS sequence"/>
</dbReference>
<keyword evidence="2 4" id="KW-0067">ATP-binding</keyword>
<protein>
    <submittedName>
        <fullName evidence="7">RNase adapter RapZ</fullName>
    </submittedName>
</protein>
<feature type="domain" description="RapZ-like N-terminal" evidence="5">
    <location>
        <begin position="3"/>
        <end position="162"/>
    </location>
</feature>
<keyword evidence="3 4" id="KW-0342">GTP-binding</keyword>
<dbReference type="Pfam" id="PF22740">
    <property type="entry name" value="PapZ_C"/>
    <property type="match status" value="1"/>
</dbReference>